<keyword evidence="1" id="KW-0472">Membrane</keyword>
<dbReference type="Proteomes" id="UP000189933">
    <property type="component" value="Unassembled WGS sequence"/>
</dbReference>
<name>A0A1T4NST1_9FIRM</name>
<keyword evidence="1" id="KW-0812">Transmembrane</keyword>
<evidence type="ECO:0000256" key="1">
    <source>
        <dbReference type="SAM" id="Phobius"/>
    </source>
</evidence>
<gene>
    <name evidence="2" type="ORF">SAMN02745885_01006</name>
</gene>
<keyword evidence="1" id="KW-1133">Transmembrane helix</keyword>
<dbReference type="EMBL" id="FUXM01000008">
    <property type="protein sequence ID" value="SJZ82187.1"/>
    <property type="molecule type" value="Genomic_DNA"/>
</dbReference>
<dbReference type="AlphaFoldDB" id="A0A1T4NST1"/>
<proteinExistence type="predicted"/>
<sequence>MYYQLPLSGYPVGVKGEALCWNAVIVPPSWVITCGPNFMVLKKENLQAANVKEIIAQTVAVLIMRWIVLFITIASIQYGNAFKPDDGMMPGMIKFALKGADSGGKNRKPGRQCKPSGYAVSAIRLLY</sequence>
<feature type="transmembrane region" description="Helical" evidence="1">
    <location>
        <begin position="54"/>
        <end position="79"/>
    </location>
</feature>
<organism evidence="2 3">
    <name type="scientific">Carboxydocella sporoproducens DSM 16521</name>
    <dbReference type="NCBI Taxonomy" id="1121270"/>
    <lineage>
        <taxon>Bacteria</taxon>
        <taxon>Bacillati</taxon>
        <taxon>Bacillota</taxon>
        <taxon>Clostridia</taxon>
        <taxon>Eubacteriales</taxon>
        <taxon>Clostridiales Family XVI. Incertae Sedis</taxon>
        <taxon>Carboxydocella</taxon>
    </lineage>
</organism>
<protein>
    <submittedName>
        <fullName evidence="2">Uncharacterized protein</fullName>
    </submittedName>
</protein>
<reference evidence="3" key="1">
    <citation type="submission" date="2017-02" db="EMBL/GenBank/DDBJ databases">
        <authorList>
            <person name="Varghese N."/>
            <person name="Submissions S."/>
        </authorList>
    </citation>
    <scope>NUCLEOTIDE SEQUENCE [LARGE SCALE GENOMIC DNA]</scope>
    <source>
        <strain evidence="3">DSM 16521</strain>
    </source>
</reference>
<keyword evidence="3" id="KW-1185">Reference proteome</keyword>
<evidence type="ECO:0000313" key="3">
    <source>
        <dbReference type="Proteomes" id="UP000189933"/>
    </source>
</evidence>
<accession>A0A1T4NST1</accession>
<evidence type="ECO:0000313" key="2">
    <source>
        <dbReference type="EMBL" id="SJZ82187.1"/>
    </source>
</evidence>